<keyword evidence="2" id="KW-1185">Reference proteome</keyword>
<reference evidence="1 2" key="1">
    <citation type="submission" date="2018-07" db="EMBL/GenBank/DDBJ databases">
        <title>High-quality-draft genome sequence of Gaiella occulta.</title>
        <authorList>
            <person name="Severino R."/>
            <person name="Froufe H.J.C."/>
            <person name="Rainey F.A."/>
            <person name="Barroso C."/>
            <person name="Albuquerque L."/>
            <person name="Lobo-Da-Cunha A."/>
            <person name="Da Costa M.S."/>
            <person name="Egas C."/>
        </authorList>
    </citation>
    <scope>NUCLEOTIDE SEQUENCE [LARGE SCALE GENOMIC DNA]</scope>
    <source>
        <strain evidence="1 2">F2-233</strain>
    </source>
</reference>
<dbReference type="EMBL" id="QQZY01000006">
    <property type="protein sequence ID" value="RDI73874.1"/>
    <property type="molecule type" value="Genomic_DNA"/>
</dbReference>
<protein>
    <submittedName>
        <fullName evidence="1">Uncharacterized protein</fullName>
    </submittedName>
</protein>
<sequence length="49" mass="5125">MRRVLDASTVDFPLARLRGRDGTAAAGAAGPARTLAHVAAPQLCEHAER</sequence>
<accession>A0A7M2YVG8</accession>
<gene>
    <name evidence="1" type="ORF">Gocc_2438</name>
</gene>
<dbReference type="RefSeq" id="WP_181813646.1">
    <property type="nucleotide sequence ID" value="NZ_QQZY01000006.1"/>
</dbReference>
<organism evidence="1 2">
    <name type="scientific">Gaiella occulta</name>
    <dbReference type="NCBI Taxonomy" id="1002870"/>
    <lineage>
        <taxon>Bacteria</taxon>
        <taxon>Bacillati</taxon>
        <taxon>Actinomycetota</taxon>
        <taxon>Thermoleophilia</taxon>
        <taxon>Gaiellales</taxon>
        <taxon>Gaiellaceae</taxon>
        <taxon>Gaiella</taxon>
    </lineage>
</organism>
<proteinExistence type="predicted"/>
<evidence type="ECO:0000313" key="1">
    <source>
        <dbReference type="EMBL" id="RDI73874.1"/>
    </source>
</evidence>
<dbReference type="Proteomes" id="UP000254134">
    <property type="component" value="Unassembled WGS sequence"/>
</dbReference>
<name>A0A7M2YVG8_9ACTN</name>
<comment type="caution">
    <text evidence="1">The sequence shown here is derived from an EMBL/GenBank/DDBJ whole genome shotgun (WGS) entry which is preliminary data.</text>
</comment>
<evidence type="ECO:0000313" key="2">
    <source>
        <dbReference type="Proteomes" id="UP000254134"/>
    </source>
</evidence>
<dbReference type="AlphaFoldDB" id="A0A7M2YVG8"/>
<reference evidence="2" key="2">
    <citation type="journal article" date="2019" name="MicrobiologyOpen">
        <title>High-quality draft genome sequence of Gaiella occulta isolated from a 150 meter deep mineral water borehole and comparison with the genome sequences of other deep-branching lineages of the phylum Actinobacteria.</title>
        <authorList>
            <person name="Severino R."/>
            <person name="Froufe H.J.C."/>
            <person name="Barroso C."/>
            <person name="Albuquerque L."/>
            <person name="Lobo-da-Cunha A."/>
            <person name="da Costa M.S."/>
            <person name="Egas C."/>
        </authorList>
    </citation>
    <scope>NUCLEOTIDE SEQUENCE [LARGE SCALE GENOMIC DNA]</scope>
    <source>
        <strain evidence="2">F2-233</strain>
    </source>
</reference>